<evidence type="ECO:0000256" key="2">
    <source>
        <dbReference type="ARBA" id="ARBA00022801"/>
    </source>
</evidence>
<dbReference type="EMBL" id="CP022742">
    <property type="protein sequence ID" value="ASU23879.1"/>
    <property type="molecule type" value="Genomic_DNA"/>
</dbReference>
<gene>
    <name evidence="5" type="ORF">CCZ37_14950</name>
</gene>
<keyword evidence="2 5" id="KW-0378">Hydrolase</keyword>
<accession>A0A223N2A0</accession>
<dbReference type="InterPro" id="IPR052708">
    <property type="entry name" value="PxpC"/>
</dbReference>
<keyword evidence="3" id="KW-0067">ATP-binding</keyword>
<dbReference type="InterPro" id="IPR029000">
    <property type="entry name" value="Cyclophilin-like_dom_sf"/>
</dbReference>
<dbReference type="RefSeq" id="WP_094501253.1">
    <property type="nucleotide sequence ID" value="NZ_CAWNHI010000002.1"/>
</dbReference>
<dbReference type="InterPro" id="IPR003778">
    <property type="entry name" value="CT_A_B"/>
</dbReference>
<dbReference type="GO" id="GO:0005524">
    <property type="term" value="F:ATP binding"/>
    <property type="evidence" value="ECO:0007669"/>
    <property type="project" value="UniProtKB-KW"/>
</dbReference>
<dbReference type="Gene3D" id="2.40.100.10">
    <property type="entry name" value="Cyclophilin-like"/>
    <property type="match status" value="1"/>
</dbReference>
<reference evidence="5 6" key="1">
    <citation type="submission" date="2017-08" db="EMBL/GenBank/DDBJ databases">
        <title>The Vibrio qinghaiensis sp.-Q67 is a luminous bacteria isolated firstly from Qinghai lake, Qinghai province, China, which has been proved to be very sensitive to detect environmental and food pollutants. Therefore, complete genome analysis of V. qinghaiensis sp.-Q67 highlights the potential application of this strain on detection of hazards in the contaminated environments.</title>
        <authorList>
            <person name="Gong L."/>
        </authorList>
    </citation>
    <scope>NUCLEOTIDE SEQUENCE [LARGE SCALE GENOMIC DNA]</scope>
    <source>
        <strain evidence="5 6">Q67</strain>
    </source>
</reference>
<dbReference type="Proteomes" id="UP000215148">
    <property type="component" value="Chromosome 2"/>
</dbReference>
<evidence type="ECO:0000259" key="4">
    <source>
        <dbReference type="SMART" id="SM00797"/>
    </source>
</evidence>
<dbReference type="PANTHER" id="PTHR43309:SF4">
    <property type="entry name" value="CARBOXYLTRANSFERASE DOMAIN-CONTAINING PROTEIN"/>
    <property type="match status" value="1"/>
</dbReference>
<dbReference type="KEGG" id="vqi:CCZ37_14950"/>
<keyword evidence="1" id="KW-0547">Nucleotide-binding</keyword>
<dbReference type="PANTHER" id="PTHR43309">
    <property type="entry name" value="5-OXOPROLINASE SUBUNIT C"/>
    <property type="match status" value="1"/>
</dbReference>
<name>A0A223N2A0_9VIBR</name>
<organism evidence="5 6">
    <name type="scientific">Vibrio qinghaiensis</name>
    <dbReference type="NCBI Taxonomy" id="2025808"/>
    <lineage>
        <taxon>Bacteria</taxon>
        <taxon>Pseudomonadati</taxon>
        <taxon>Pseudomonadota</taxon>
        <taxon>Gammaproteobacteria</taxon>
        <taxon>Vibrionales</taxon>
        <taxon>Vibrionaceae</taxon>
        <taxon>Vibrio</taxon>
    </lineage>
</organism>
<keyword evidence="6" id="KW-1185">Reference proteome</keyword>
<evidence type="ECO:0000256" key="3">
    <source>
        <dbReference type="ARBA" id="ARBA00022840"/>
    </source>
</evidence>
<protein>
    <submittedName>
        <fullName evidence="5">Allophanate hydrolase</fullName>
    </submittedName>
</protein>
<dbReference type="SUPFAM" id="SSF50891">
    <property type="entry name" value="Cyclophilin-like"/>
    <property type="match status" value="1"/>
</dbReference>
<proteinExistence type="predicted"/>
<sequence>MGAPFMSPLLQVIKPGQLSLIQDFGRFGLSHIGVTQSGPVDDYAYSWANHLLGNRINLATLEITLGQAEFHVKHPCMLAIAGGDLSATLDGKLIGNWQSFSAQAGQTLKFGLAKNGLRAYLAVRGGFIVPHHLGSVATVPKEQLGGLTQNGVPLQTGDSLYFNPHAIDNKPVHITFRYKPDYNLPLKLRVIEGYQALQFSSQQLDRFYQTSFTVSQHADRMGYRLNGDTVTPPTTPILSEGIALGAIQIPPDGQPIILLNDRQTIGGYPKLGCVARIDLPRLAQAKPGQKIRFVKGDIQGLQEVWCQWARYFGY</sequence>
<dbReference type="NCBIfam" id="TIGR00724">
    <property type="entry name" value="urea_amlyse_rel"/>
    <property type="match status" value="1"/>
</dbReference>
<feature type="domain" description="Carboxyltransferase" evidence="4">
    <location>
        <begin position="31"/>
        <end position="311"/>
    </location>
</feature>
<evidence type="ECO:0000256" key="1">
    <source>
        <dbReference type="ARBA" id="ARBA00022741"/>
    </source>
</evidence>
<evidence type="ECO:0000313" key="5">
    <source>
        <dbReference type="EMBL" id="ASU23879.1"/>
    </source>
</evidence>
<dbReference type="SMART" id="SM00797">
    <property type="entry name" value="AHS2"/>
    <property type="match status" value="1"/>
</dbReference>
<dbReference type="GO" id="GO:0016787">
    <property type="term" value="F:hydrolase activity"/>
    <property type="evidence" value="ECO:0007669"/>
    <property type="project" value="UniProtKB-KW"/>
</dbReference>
<dbReference type="AlphaFoldDB" id="A0A223N2A0"/>
<evidence type="ECO:0000313" key="6">
    <source>
        <dbReference type="Proteomes" id="UP000215148"/>
    </source>
</evidence>
<dbReference type="Pfam" id="PF02626">
    <property type="entry name" value="CT_A_B"/>
    <property type="match status" value="1"/>
</dbReference>